<sequence>MADRPSEADLVIQSTALQILALLRTKYSKGGCTVEDFKDEIARAMDAQIEKRAEKKLDKATKARRSSAPSLSSDSALCEER</sequence>
<proteinExistence type="predicted"/>
<comment type="caution">
    <text evidence="2">The sequence shown here is derived from an EMBL/GenBank/DDBJ whole genome shotgun (WGS) entry which is preliminary data.</text>
</comment>
<dbReference type="AlphaFoldDB" id="A0AAI8YX93"/>
<feature type="compositionally biased region" description="Low complexity" evidence="1">
    <location>
        <begin position="66"/>
        <end position="81"/>
    </location>
</feature>
<accession>A0AAI8YX93</accession>
<protein>
    <submittedName>
        <fullName evidence="2">Uncharacterized protein</fullName>
    </submittedName>
</protein>
<dbReference type="Proteomes" id="UP001296104">
    <property type="component" value="Unassembled WGS sequence"/>
</dbReference>
<organism evidence="2 3">
    <name type="scientific">Lecanosticta acicola</name>
    <dbReference type="NCBI Taxonomy" id="111012"/>
    <lineage>
        <taxon>Eukaryota</taxon>
        <taxon>Fungi</taxon>
        <taxon>Dikarya</taxon>
        <taxon>Ascomycota</taxon>
        <taxon>Pezizomycotina</taxon>
        <taxon>Dothideomycetes</taxon>
        <taxon>Dothideomycetidae</taxon>
        <taxon>Mycosphaerellales</taxon>
        <taxon>Mycosphaerellaceae</taxon>
        <taxon>Lecanosticta</taxon>
    </lineage>
</organism>
<evidence type="ECO:0000313" key="2">
    <source>
        <dbReference type="EMBL" id="CAK3975506.1"/>
    </source>
</evidence>
<reference evidence="2" key="1">
    <citation type="submission" date="2023-11" db="EMBL/GenBank/DDBJ databases">
        <authorList>
            <person name="Alioto T."/>
            <person name="Alioto T."/>
            <person name="Gomez Garrido J."/>
        </authorList>
    </citation>
    <scope>NUCLEOTIDE SEQUENCE</scope>
</reference>
<feature type="region of interest" description="Disordered" evidence="1">
    <location>
        <begin position="55"/>
        <end position="81"/>
    </location>
</feature>
<keyword evidence="3" id="KW-1185">Reference proteome</keyword>
<name>A0AAI8YX93_9PEZI</name>
<gene>
    <name evidence="2" type="ORF">LECACI_7A003671</name>
</gene>
<evidence type="ECO:0000313" key="3">
    <source>
        <dbReference type="Proteomes" id="UP001296104"/>
    </source>
</evidence>
<dbReference type="EMBL" id="CAVMBE010000018">
    <property type="protein sequence ID" value="CAK3975506.1"/>
    <property type="molecule type" value="Genomic_DNA"/>
</dbReference>
<evidence type="ECO:0000256" key="1">
    <source>
        <dbReference type="SAM" id="MobiDB-lite"/>
    </source>
</evidence>